<protein>
    <recommendedName>
        <fullName evidence="6">Ribosomal RNA small subunit methyltransferase H</fullName>
        <ecNumber evidence="6">2.1.1.199</ecNumber>
    </recommendedName>
    <alternativeName>
        <fullName evidence="6">16S rRNA m(4)C1402 methyltransferase</fullName>
    </alternativeName>
    <alternativeName>
        <fullName evidence="6">rRNA (cytosine-N(4)-)-methyltransferase RsmH</fullName>
    </alternativeName>
</protein>
<dbReference type="PANTHER" id="PTHR11265">
    <property type="entry name" value="S-ADENOSYL-METHYLTRANSFERASE MRAW"/>
    <property type="match status" value="1"/>
</dbReference>
<feature type="binding site" evidence="6">
    <location>
        <position position="108"/>
    </location>
    <ligand>
        <name>S-adenosyl-L-methionine</name>
        <dbReference type="ChEBI" id="CHEBI:59789"/>
    </ligand>
</feature>
<dbReference type="RefSeq" id="WP_044616952.1">
    <property type="nucleotide sequence ID" value="NZ_CP007142.1"/>
</dbReference>
<dbReference type="SUPFAM" id="SSF53335">
    <property type="entry name" value="S-adenosyl-L-methionine-dependent methyltransferases"/>
    <property type="match status" value="1"/>
</dbReference>
<dbReference type="AlphaFoldDB" id="A0A0C5VM31"/>
<dbReference type="InterPro" id="IPR002903">
    <property type="entry name" value="RsmH"/>
</dbReference>
<keyword evidence="4 6" id="KW-0808">Transferase</keyword>
<dbReference type="GO" id="GO:0071424">
    <property type="term" value="F:rRNA (cytosine-N4-)-methyltransferase activity"/>
    <property type="evidence" value="ECO:0007669"/>
    <property type="project" value="UniProtKB-UniRule"/>
</dbReference>
<reference evidence="7 8" key="1">
    <citation type="submission" date="2014-01" db="EMBL/GenBank/DDBJ databases">
        <title>Full genme sequencing of cellulolytic bacterium Gynuella sunshinyii YC6258T gen. nov., sp. nov.</title>
        <authorList>
            <person name="Khan H."/>
            <person name="Chung E.J."/>
            <person name="Chung Y.R."/>
        </authorList>
    </citation>
    <scope>NUCLEOTIDE SEQUENCE [LARGE SCALE GENOMIC DNA]</scope>
    <source>
        <strain evidence="7 8">YC6258</strain>
    </source>
</reference>
<evidence type="ECO:0000256" key="6">
    <source>
        <dbReference type="HAMAP-Rule" id="MF_01007"/>
    </source>
</evidence>
<evidence type="ECO:0000256" key="5">
    <source>
        <dbReference type="ARBA" id="ARBA00022691"/>
    </source>
</evidence>
<dbReference type="Gene3D" id="3.40.50.150">
    <property type="entry name" value="Vaccinia Virus protein VP39"/>
    <property type="match status" value="1"/>
</dbReference>
<dbReference type="FunFam" id="1.10.150.170:FF:000003">
    <property type="entry name" value="Ribosomal RNA small subunit methyltransferase H"/>
    <property type="match status" value="1"/>
</dbReference>
<dbReference type="HAMAP" id="MF_01007">
    <property type="entry name" value="16SrRNA_methyltr_H"/>
    <property type="match status" value="1"/>
</dbReference>
<dbReference type="PANTHER" id="PTHR11265:SF0">
    <property type="entry name" value="12S RRNA N4-METHYLCYTIDINE METHYLTRANSFERASE"/>
    <property type="match status" value="1"/>
</dbReference>
<dbReference type="KEGG" id="gsn:YC6258_02385"/>
<evidence type="ECO:0000256" key="3">
    <source>
        <dbReference type="ARBA" id="ARBA00022603"/>
    </source>
</evidence>
<dbReference type="InterPro" id="IPR029063">
    <property type="entry name" value="SAM-dependent_MTases_sf"/>
</dbReference>
<keyword evidence="2 6" id="KW-0698">rRNA processing</keyword>
<dbReference type="PATRIC" id="fig|1445510.3.peg.2341"/>
<comment type="similarity">
    <text evidence="1 6">Belongs to the methyltransferase superfamily. RsmH family.</text>
</comment>
<dbReference type="GO" id="GO:0005737">
    <property type="term" value="C:cytoplasm"/>
    <property type="evidence" value="ECO:0007669"/>
    <property type="project" value="UniProtKB-SubCell"/>
</dbReference>
<name>A0A0C5VM31_9GAMM</name>
<keyword evidence="8" id="KW-1185">Reference proteome</keyword>
<keyword evidence="3 6" id="KW-0489">Methyltransferase</keyword>
<dbReference type="PIRSF" id="PIRSF004486">
    <property type="entry name" value="MraW"/>
    <property type="match status" value="1"/>
</dbReference>
<dbReference type="Gene3D" id="1.10.150.170">
    <property type="entry name" value="Putative methyltransferase TM0872, insert domain"/>
    <property type="match status" value="1"/>
</dbReference>
<dbReference type="EC" id="2.1.1.199" evidence="6"/>
<evidence type="ECO:0000256" key="4">
    <source>
        <dbReference type="ARBA" id="ARBA00022679"/>
    </source>
</evidence>
<dbReference type="OrthoDB" id="9806637at2"/>
<evidence type="ECO:0000313" key="7">
    <source>
        <dbReference type="EMBL" id="AJQ94423.1"/>
    </source>
</evidence>
<evidence type="ECO:0000313" key="8">
    <source>
        <dbReference type="Proteomes" id="UP000032266"/>
    </source>
</evidence>
<organism evidence="7 8">
    <name type="scientific">Gynuella sunshinyii YC6258</name>
    <dbReference type="NCBI Taxonomy" id="1445510"/>
    <lineage>
        <taxon>Bacteria</taxon>
        <taxon>Pseudomonadati</taxon>
        <taxon>Pseudomonadota</taxon>
        <taxon>Gammaproteobacteria</taxon>
        <taxon>Oceanospirillales</taxon>
        <taxon>Saccharospirillaceae</taxon>
        <taxon>Gynuella</taxon>
    </lineage>
</organism>
<sequence>MTEGFKHKTVLLDEAVEQLVIDPSGAYFDGTFGRGGHSRLILSCLSSAGALVAVDKDPEAIQEGERLVAADSRFTMVPGSFAGIESIAHSKEILFDGVLLDLGVSSPQLDDVGRGFSFSQNGPLDMRMDSSSGMTAADWINTAGEQEIADVLWQYGEERFSRRMARAIVERRKDTPFTHTLDLADVVAKANPRWEKRIHPATRAFQAIRIFINNELSDLEVLLAALDSVLKPGGRLVVISFHSLEDRLVKRFIQQHEKDPWPEGLPVQGQQFTPRFRRVGKAMKASAEEIAINPRARSAVMRVAEKAR</sequence>
<dbReference type="STRING" id="1445510.YC6258_02385"/>
<comment type="catalytic activity">
    <reaction evidence="6">
        <text>cytidine(1402) in 16S rRNA + S-adenosyl-L-methionine = N(4)-methylcytidine(1402) in 16S rRNA + S-adenosyl-L-homocysteine + H(+)</text>
        <dbReference type="Rhea" id="RHEA:42928"/>
        <dbReference type="Rhea" id="RHEA-COMP:10286"/>
        <dbReference type="Rhea" id="RHEA-COMP:10287"/>
        <dbReference type="ChEBI" id="CHEBI:15378"/>
        <dbReference type="ChEBI" id="CHEBI:57856"/>
        <dbReference type="ChEBI" id="CHEBI:59789"/>
        <dbReference type="ChEBI" id="CHEBI:74506"/>
        <dbReference type="ChEBI" id="CHEBI:82748"/>
        <dbReference type="EC" id="2.1.1.199"/>
    </reaction>
</comment>
<dbReference type="EMBL" id="CP007142">
    <property type="protein sequence ID" value="AJQ94423.1"/>
    <property type="molecule type" value="Genomic_DNA"/>
</dbReference>
<dbReference type="InterPro" id="IPR023397">
    <property type="entry name" value="SAM-dep_MeTrfase_MraW_recog"/>
</dbReference>
<proteinExistence type="inferred from homology"/>
<gene>
    <name evidence="6" type="primary">rsmH</name>
    <name evidence="7" type="ORF">YC6258_02385</name>
</gene>
<accession>A0A0C5VM31</accession>
<keyword evidence="5 6" id="KW-0949">S-adenosyl-L-methionine</keyword>
<dbReference type="Proteomes" id="UP000032266">
    <property type="component" value="Chromosome"/>
</dbReference>
<evidence type="ECO:0000256" key="1">
    <source>
        <dbReference type="ARBA" id="ARBA00010396"/>
    </source>
</evidence>
<evidence type="ECO:0000256" key="2">
    <source>
        <dbReference type="ARBA" id="ARBA00022552"/>
    </source>
</evidence>
<feature type="binding site" evidence="6">
    <location>
        <position position="55"/>
    </location>
    <ligand>
        <name>S-adenosyl-L-methionine</name>
        <dbReference type="ChEBI" id="CHEBI:59789"/>
    </ligand>
</feature>
<dbReference type="GO" id="GO:0070475">
    <property type="term" value="P:rRNA base methylation"/>
    <property type="evidence" value="ECO:0007669"/>
    <property type="project" value="UniProtKB-UniRule"/>
</dbReference>
<dbReference type="SUPFAM" id="SSF81799">
    <property type="entry name" value="Putative methyltransferase TM0872, insert domain"/>
    <property type="match status" value="1"/>
</dbReference>
<comment type="subcellular location">
    <subcellularLocation>
        <location evidence="6">Cytoplasm</location>
    </subcellularLocation>
</comment>
<keyword evidence="6" id="KW-0963">Cytoplasm</keyword>
<feature type="binding site" evidence="6">
    <location>
        <position position="81"/>
    </location>
    <ligand>
        <name>S-adenosyl-L-methionine</name>
        <dbReference type="ChEBI" id="CHEBI:59789"/>
    </ligand>
</feature>
<feature type="binding site" evidence="6">
    <location>
        <position position="101"/>
    </location>
    <ligand>
        <name>S-adenosyl-L-methionine</name>
        <dbReference type="ChEBI" id="CHEBI:59789"/>
    </ligand>
</feature>
<dbReference type="NCBIfam" id="TIGR00006">
    <property type="entry name" value="16S rRNA (cytosine(1402)-N(4))-methyltransferase RsmH"/>
    <property type="match status" value="1"/>
</dbReference>
<dbReference type="Pfam" id="PF01795">
    <property type="entry name" value="Methyltransf_5"/>
    <property type="match status" value="1"/>
</dbReference>
<dbReference type="HOGENOM" id="CLU_038422_2_0_6"/>
<feature type="binding site" evidence="6">
    <location>
        <begin position="35"/>
        <end position="37"/>
    </location>
    <ligand>
        <name>S-adenosyl-L-methionine</name>
        <dbReference type="ChEBI" id="CHEBI:59789"/>
    </ligand>
</feature>
<comment type="function">
    <text evidence="6">Specifically methylates the N4 position of cytidine in position 1402 (C1402) of 16S rRNA.</text>
</comment>